<keyword evidence="1" id="KW-0812">Transmembrane</keyword>
<gene>
    <name evidence="2" type="ORF">ODALV1_LOCUS925</name>
</gene>
<evidence type="ECO:0000313" key="2">
    <source>
        <dbReference type="EMBL" id="CAL8069751.1"/>
    </source>
</evidence>
<evidence type="ECO:0000256" key="1">
    <source>
        <dbReference type="SAM" id="Phobius"/>
    </source>
</evidence>
<reference evidence="2 3" key="1">
    <citation type="submission" date="2024-08" db="EMBL/GenBank/DDBJ databases">
        <authorList>
            <person name="Cucini C."/>
            <person name="Frati F."/>
        </authorList>
    </citation>
    <scope>NUCLEOTIDE SEQUENCE [LARGE SCALE GENOMIC DNA]</scope>
</reference>
<dbReference type="EMBL" id="CAXLJM020000004">
    <property type="protein sequence ID" value="CAL8069751.1"/>
    <property type="molecule type" value="Genomic_DNA"/>
</dbReference>
<accession>A0ABP1PR15</accession>
<dbReference type="Proteomes" id="UP001642540">
    <property type="component" value="Unassembled WGS sequence"/>
</dbReference>
<name>A0ABP1PR15_9HEXA</name>
<feature type="transmembrane region" description="Helical" evidence="1">
    <location>
        <begin position="92"/>
        <end position="110"/>
    </location>
</feature>
<proteinExistence type="predicted"/>
<comment type="caution">
    <text evidence="2">The sequence shown here is derived from an EMBL/GenBank/DDBJ whole genome shotgun (WGS) entry which is preliminary data.</text>
</comment>
<evidence type="ECO:0000313" key="3">
    <source>
        <dbReference type="Proteomes" id="UP001642540"/>
    </source>
</evidence>
<protein>
    <submittedName>
        <fullName evidence="2">Uncharacterized protein</fullName>
    </submittedName>
</protein>
<organism evidence="2 3">
    <name type="scientific">Orchesella dallaii</name>
    <dbReference type="NCBI Taxonomy" id="48710"/>
    <lineage>
        <taxon>Eukaryota</taxon>
        <taxon>Metazoa</taxon>
        <taxon>Ecdysozoa</taxon>
        <taxon>Arthropoda</taxon>
        <taxon>Hexapoda</taxon>
        <taxon>Collembola</taxon>
        <taxon>Entomobryomorpha</taxon>
        <taxon>Entomobryoidea</taxon>
        <taxon>Orchesellidae</taxon>
        <taxon>Orchesellinae</taxon>
        <taxon>Orchesella</taxon>
    </lineage>
</organism>
<keyword evidence="3" id="KW-1185">Reference proteome</keyword>
<keyword evidence="1" id="KW-1133">Transmembrane helix</keyword>
<sequence>MASLILEETHNLTLPLYQSVIAAKNKFKSGDPYATNEMINTITRVISPSFYLVSQMLFGRFDAASILYCDRLVADNNEEVFKFSTWYGPFSLRIWMIMASVAIFVTIANFKDQRQKVNVFFSMLDHFGNVLGQGASPKKRNMIAIGAFGFLLTQLYSNELTSLVTVATPPKGIKSIEDPAQ</sequence>
<keyword evidence="1" id="KW-0472">Membrane</keyword>